<feature type="domain" description="Dyp-type peroxidase N-terminal" evidence="11">
    <location>
        <begin position="72"/>
        <end position="216"/>
    </location>
</feature>
<dbReference type="Pfam" id="PF20628">
    <property type="entry name" value="Dyp_perox_C"/>
    <property type="match status" value="1"/>
</dbReference>
<evidence type="ECO:0000313" key="14">
    <source>
        <dbReference type="Proteomes" id="UP000053528"/>
    </source>
</evidence>
<dbReference type="InterPro" id="IPR048327">
    <property type="entry name" value="Dyp_perox_N"/>
</dbReference>
<feature type="transmembrane region" description="Helical" evidence="10">
    <location>
        <begin position="20"/>
        <end position="41"/>
    </location>
</feature>
<keyword evidence="4" id="KW-0479">Metal-binding</keyword>
<dbReference type="RefSeq" id="WP_035756339.1">
    <property type="nucleotide sequence ID" value="NZ_JRNH01000020.1"/>
</dbReference>
<evidence type="ECO:0000256" key="9">
    <source>
        <dbReference type="SAM" id="MobiDB-lite"/>
    </source>
</evidence>
<dbReference type="AlphaFoldDB" id="A0A096AGU7"/>
<dbReference type="InterPro" id="IPR006314">
    <property type="entry name" value="Dyp_peroxidase"/>
</dbReference>
<protein>
    <submittedName>
        <fullName evidence="13">Peroxidase</fullName>
    </submittedName>
</protein>
<keyword evidence="2 13" id="KW-0575">Peroxidase</keyword>
<dbReference type="PROSITE" id="PS51404">
    <property type="entry name" value="DYP_PEROXIDASE"/>
    <property type="match status" value="1"/>
</dbReference>
<dbReference type="EMBL" id="JRNH01000020">
    <property type="protein sequence ID" value="KGF20179.1"/>
    <property type="molecule type" value="Genomic_DNA"/>
</dbReference>
<dbReference type="InterPro" id="IPR048328">
    <property type="entry name" value="Dyp_perox_C"/>
</dbReference>
<dbReference type="PANTHER" id="PTHR30521">
    <property type="entry name" value="DEFERROCHELATASE/PEROXIDASE"/>
    <property type="match status" value="1"/>
</dbReference>
<dbReference type="PANTHER" id="PTHR30521:SF4">
    <property type="entry name" value="DEFERROCHELATASE"/>
    <property type="match status" value="1"/>
</dbReference>
<evidence type="ECO:0000256" key="3">
    <source>
        <dbReference type="ARBA" id="ARBA00022617"/>
    </source>
</evidence>
<dbReference type="InterPro" id="IPR006311">
    <property type="entry name" value="TAT_signal"/>
</dbReference>
<dbReference type="GO" id="GO:0046872">
    <property type="term" value="F:metal ion binding"/>
    <property type="evidence" value="ECO:0007669"/>
    <property type="project" value="UniProtKB-KW"/>
</dbReference>
<evidence type="ECO:0000313" key="13">
    <source>
        <dbReference type="EMBL" id="KGF20179.1"/>
    </source>
</evidence>
<keyword evidence="7" id="KW-0408">Iron</keyword>
<evidence type="ECO:0000256" key="1">
    <source>
        <dbReference type="ARBA" id="ARBA00001970"/>
    </source>
</evidence>
<comment type="similarity">
    <text evidence="8">Belongs to the DyP-type peroxidase family.</text>
</comment>
<evidence type="ECO:0000256" key="10">
    <source>
        <dbReference type="SAM" id="Phobius"/>
    </source>
</evidence>
<dbReference type="SUPFAM" id="SSF54909">
    <property type="entry name" value="Dimeric alpha+beta barrel"/>
    <property type="match status" value="1"/>
</dbReference>
<name>A0A096AGU7_9MICC</name>
<comment type="caution">
    <text evidence="13">The sequence shown here is derived from an EMBL/GenBank/DDBJ whole genome shotgun (WGS) entry which is preliminary data.</text>
</comment>
<evidence type="ECO:0000259" key="11">
    <source>
        <dbReference type="Pfam" id="PF04261"/>
    </source>
</evidence>
<dbReference type="Pfam" id="PF04261">
    <property type="entry name" value="Dyp_perox_N"/>
    <property type="match status" value="1"/>
</dbReference>
<evidence type="ECO:0000256" key="5">
    <source>
        <dbReference type="ARBA" id="ARBA00022729"/>
    </source>
</evidence>
<accession>A0A096AGU7</accession>
<dbReference type="GO" id="GO:0005829">
    <property type="term" value="C:cytosol"/>
    <property type="evidence" value="ECO:0007669"/>
    <property type="project" value="TreeGrafter"/>
</dbReference>
<feature type="domain" description="Dyp-type peroxidase C-terminal" evidence="12">
    <location>
        <begin position="227"/>
        <end position="409"/>
    </location>
</feature>
<keyword evidence="10" id="KW-1133">Transmembrane helix</keyword>
<gene>
    <name evidence="13" type="ORF">HMPREF2128_06545</name>
</gene>
<evidence type="ECO:0000256" key="2">
    <source>
        <dbReference type="ARBA" id="ARBA00022559"/>
    </source>
</evidence>
<comment type="cofactor">
    <cofactor evidence="1">
        <name>heme b</name>
        <dbReference type="ChEBI" id="CHEBI:60344"/>
    </cofactor>
</comment>
<proteinExistence type="inferred from homology"/>
<dbReference type="PROSITE" id="PS51318">
    <property type="entry name" value="TAT"/>
    <property type="match status" value="1"/>
</dbReference>
<dbReference type="InterPro" id="IPR011008">
    <property type="entry name" value="Dimeric_a/b-barrel"/>
</dbReference>
<keyword evidence="3" id="KW-0349">Heme</keyword>
<evidence type="ECO:0000256" key="6">
    <source>
        <dbReference type="ARBA" id="ARBA00023002"/>
    </source>
</evidence>
<keyword evidence="5" id="KW-0732">Signal</keyword>
<keyword evidence="10" id="KW-0472">Membrane</keyword>
<evidence type="ECO:0000256" key="7">
    <source>
        <dbReference type="ARBA" id="ARBA00023004"/>
    </source>
</evidence>
<dbReference type="GO" id="GO:0020037">
    <property type="term" value="F:heme binding"/>
    <property type="evidence" value="ECO:0007669"/>
    <property type="project" value="InterPro"/>
</dbReference>
<dbReference type="GO" id="GO:0004601">
    <property type="term" value="F:peroxidase activity"/>
    <property type="evidence" value="ECO:0007669"/>
    <property type="project" value="UniProtKB-KW"/>
</dbReference>
<reference evidence="13 14" key="1">
    <citation type="submission" date="2014-07" db="EMBL/GenBank/DDBJ databases">
        <authorList>
            <person name="McCorrison J."/>
            <person name="Sanka R."/>
            <person name="Torralba M."/>
            <person name="Gillis M."/>
            <person name="Haft D.H."/>
            <person name="Methe B."/>
            <person name="Sutton G."/>
            <person name="Nelson K.E."/>
        </authorList>
    </citation>
    <scope>NUCLEOTIDE SEQUENCE [LARGE SCALE GENOMIC DNA]</scope>
    <source>
        <strain evidence="13 14">DNF00011</strain>
    </source>
</reference>
<dbReference type="Proteomes" id="UP000053528">
    <property type="component" value="Unassembled WGS sequence"/>
</dbReference>
<feature type="region of interest" description="Disordered" evidence="9">
    <location>
        <begin position="290"/>
        <end position="316"/>
    </location>
</feature>
<evidence type="ECO:0000256" key="4">
    <source>
        <dbReference type="ARBA" id="ARBA00022723"/>
    </source>
</evidence>
<keyword evidence="10" id="KW-0812">Transmembrane</keyword>
<evidence type="ECO:0000259" key="12">
    <source>
        <dbReference type="Pfam" id="PF20628"/>
    </source>
</evidence>
<keyword evidence="6" id="KW-0560">Oxidoreductase</keyword>
<evidence type="ECO:0000256" key="8">
    <source>
        <dbReference type="ARBA" id="ARBA00025737"/>
    </source>
</evidence>
<organism evidence="13 14">
    <name type="scientific">Pseudoglutamicibacter albus DNF00011</name>
    <dbReference type="NCBI Taxonomy" id="1401063"/>
    <lineage>
        <taxon>Bacteria</taxon>
        <taxon>Bacillati</taxon>
        <taxon>Actinomycetota</taxon>
        <taxon>Actinomycetes</taxon>
        <taxon>Micrococcales</taxon>
        <taxon>Micrococcaceae</taxon>
        <taxon>Pseudoglutamicibacter</taxon>
    </lineage>
</organism>
<sequence length="420" mass="46460">MTHAEQDDQKGRGGLSRRSLLFGGAATVAGAAAVVGVDAFASNREDQARQEALADADVIQGVKKLPFYGKHQAGIEMYPQAHQTLVGLTLKKTADREGLHRMLNILTDDASRLTQGDGALADTEPELALYPSRLTVTFGFGSEMVKRINPDPKVMPDWLKPLPKYKRDTLKPEWTGGDFLIQVAADDPVTVAHATRMLLKDSRHFMDVAWVQQGFRRAYGSQKDTHTQRNLFGQLDGTVNMGPKTDDFASVVWEGPKANPAWLDGGTSLVIRRIEMMLDKWDRLDRDGREASVGRRMASGAPLTGQKEHDEPDFEANNAAGFPVIADFAHIRRARSDNPHERIFRRVYNYDVHPTGTDVSDSGLIFTAFQHNPVTQYAPLQKRLDELDLLNEWITHIGSAVFAIPPGCKDGGFIGETLFA</sequence>
<dbReference type="NCBIfam" id="TIGR01413">
    <property type="entry name" value="Dyp_perox_fam"/>
    <property type="match status" value="1"/>
</dbReference>